<dbReference type="RefSeq" id="XP_016264498.1">
    <property type="nucleotide sequence ID" value="XM_016406292.1"/>
</dbReference>
<evidence type="ECO:0000313" key="4">
    <source>
        <dbReference type="Proteomes" id="UP000053342"/>
    </source>
</evidence>
<dbReference type="Gene3D" id="3.40.50.1820">
    <property type="entry name" value="alpha/beta hydrolase"/>
    <property type="match status" value="1"/>
</dbReference>
<keyword evidence="4" id="KW-1185">Reference proteome</keyword>
<name>A0A0D2C3C4_9EURO</name>
<dbReference type="Proteomes" id="UP000053342">
    <property type="component" value="Unassembled WGS sequence"/>
</dbReference>
<gene>
    <name evidence="3" type="ORF">PV06_05302</name>
</gene>
<protein>
    <recommendedName>
        <fullName evidence="2">Alpha/beta hydrolase fold-3 domain-containing protein</fullName>
    </recommendedName>
</protein>
<evidence type="ECO:0000259" key="2">
    <source>
        <dbReference type="Pfam" id="PF07859"/>
    </source>
</evidence>
<dbReference type="SUPFAM" id="SSF53474">
    <property type="entry name" value="alpha/beta-Hydrolases"/>
    <property type="match status" value="1"/>
</dbReference>
<dbReference type="GO" id="GO:0016787">
    <property type="term" value="F:hydrolase activity"/>
    <property type="evidence" value="ECO:0007669"/>
    <property type="project" value="UniProtKB-KW"/>
</dbReference>
<evidence type="ECO:0000313" key="3">
    <source>
        <dbReference type="EMBL" id="KIW44282.1"/>
    </source>
</evidence>
<dbReference type="Pfam" id="PF07859">
    <property type="entry name" value="Abhydrolase_3"/>
    <property type="match status" value="1"/>
</dbReference>
<dbReference type="HOGENOM" id="CLU_012494_6_3_1"/>
<feature type="domain" description="Alpha/beta hydrolase fold-3" evidence="2">
    <location>
        <begin position="92"/>
        <end position="307"/>
    </location>
</feature>
<dbReference type="InterPro" id="IPR029058">
    <property type="entry name" value="AB_hydrolase_fold"/>
</dbReference>
<dbReference type="PANTHER" id="PTHR48081:SF8">
    <property type="entry name" value="ALPHA_BETA HYDROLASE FOLD-3 DOMAIN-CONTAINING PROTEIN-RELATED"/>
    <property type="match status" value="1"/>
</dbReference>
<evidence type="ECO:0000256" key="1">
    <source>
        <dbReference type="ARBA" id="ARBA00022801"/>
    </source>
</evidence>
<keyword evidence="1" id="KW-0378">Hydrolase</keyword>
<dbReference type="PANTHER" id="PTHR48081">
    <property type="entry name" value="AB HYDROLASE SUPERFAMILY PROTEIN C4A8.06C"/>
    <property type="match status" value="1"/>
</dbReference>
<dbReference type="AlphaFoldDB" id="A0A0D2C3C4"/>
<reference evidence="3 4" key="1">
    <citation type="submission" date="2015-01" db="EMBL/GenBank/DDBJ databases">
        <title>The Genome Sequence of Exophiala oligosperma CBS72588.</title>
        <authorList>
            <consortium name="The Broad Institute Genomics Platform"/>
            <person name="Cuomo C."/>
            <person name="de Hoog S."/>
            <person name="Gorbushina A."/>
            <person name="Stielow B."/>
            <person name="Teixiera M."/>
            <person name="Abouelleil A."/>
            <person name="Chapman S.B."/>
            <person name="Priest M."/>
            <person name="Young S.K."/>
            <person name="Wortman J."/>
            <person name="Nusbaum C."/>
            <person name="Birren B."/>
        </authorList>
    </citation>
    <scope>NUCLEOTIDE SEQUENCE [LARGE SCALE GENOMIC DNA]</scope>
    <source>
        <strain evidence="3 4">CBS 72588</strain>
    </source>
</reference>
<accession>A0A0D2C3C4</accession>
<dbReference type="VEuPathDB" id="FungiDB:PV06_05302"/>
<dbReference type="EMBL" id="KN847335">
    <property type="protein sequence ID" value="KIW44282.1"/>
    <property type="molecule type" value="Genomic_DNA"/>
</dbReference>
<dbReference type="InterPro" id="IPR013094">
    <property type="entry name" value="AB_hydrolase_3"/>
</dbReference>
<dbReference type="OrthoDB" id="408631at2759"/>
<sequence>MERTKIARQPGYVNPELAEILKSSGPVRGLDATTDIVGLRKQLRERKLALTSAHKKGTTNITENDMRIKTRDGSEILIRIYQRAQGDQGPVMVMLHGGGWILGDLDNEALLCRRWCEECGGLSINVEYRLAPEYKFPTAVFDCYDAVLWTAKHVHNYGGDLAKGFVIAGVSAGANMAATLSHLYRDEGFLPRLTGLYLSIPSLLAPEAVPPEYKGEYLSRQENKDAPVLNSAAIKWFRDCYQDDPRSPLMSPFVFETGHAGLPPTYFQVAGMDPLRDEALIYERVLREECNVPTRLDLYPGLPHGFWSWWPTAGFSKKQAQDSMAGLKWLLIADSQSK</sequence>
<dbReference type="InterPro" id="IPR050300">
    <property type="entry name" value="GDXG_lipolytic_enzyme"/>
</dbReference>
<dbReference type="STRING" id="215243.A0A0D2C3C4"/>
<proteinExistence type="predicted"/>
<dbReference type="GeneID" id="27357376"/>
<organism evidence="3 4">
    <name type="scientific">Exophiala oligosperma</name>
    <dbReference type="NCBI Taxonomy" id="215243"/>
    <lineage>
        <taxon>Eukaryota</taxon>
        <taxon>Fungi</taxon>
        <taxon>Dikarya</taxon>
        <taxon>Ascomycota</taxon>
        <taxon>Pezizomycotina</taxon>
        <taxon>Eurotiomycetes</taxon>
        <taxon>Chaetothyriomycetidae</taxon>
        <taxon>Chaetothyriales</taxon>
        <taxon>Herpotrichiellaceae</taxon>
        <taxon>Exophiala</taxon>
    </lineage>
</organism>